<dbReference type="InterPro" id="IPR012338">
    <property type="entry name" value="Beta-lactam/transpept-like"/>
</dbReference>
<organism evidence="2 3">
    <name type="scientific">Alienimonas chondri</name>
    <dbReference type="NCBI Taxonomy" id="2681879"/>
    <lineage>
        <taxon>Bacteria</taxon>
        <taxon>Pseudomonadati</taxon>
        <taxon>Planctomycetota</taxon>
        <taxon>Planctomycetia</taxon>
        <taxon>Planctomycetales</taxon>
        <taxon>Planctomycetaceae</taxon>
        <taxon>Alienimonas</taxon>
    </lineage>
</organism>
<dbReference type="InterPro" id="IPR050789">
    <property type="entry name" value="Diverse_Enzym_Activities"/>
</dbReference>
<comment type="caution">
    <text evidence="2">The sequence shown here is derived from an EMBL/GenBank/DDBJ whole genome shotgun (WGS) entry which is preliminary data.</text>
</comment>
<dbReference type="PANTHER" id="PTHR43283:SF3">
    <property type="entry name" value="BETA-LACTAMASE FAMILY PROTEIN (AFU_ORTHOLOGUE AFUA_5G07500)"/>
    <property type="match status" value="1"/>
</dbReference>
<dbReference type="Gene3D" id="3.40.710.10">
    <property type="entry name" value="DD-peptidase/beta-lactamase superfamily"/>
    <property type="match status" value="1"/>
</dbReference>
<dbReference type="InterPro" id="IPR001466">
    <property type="entry name" value="Beta-lactam-related"/>
</dbReference>
<dbReference type="Proteomes" id="UP000609651">
    <property type="component" value="Unassembled WGS sequence"/>
</dbReference>
<name>A0ABX1VDB4_9PLAN</name>
<keyword evidence="3" id="KW-1185">Reference proteome</keyword>
<feature type="domain" description="Beta-lactamase-related" evidence="1">
    <location>
        <begin position="55"/>
        <end position="354"/>
    </location>
</feature>
<evidence type="ECO:0000259" key="1">
    <source>
        <dbReference type="Pfam" id="PF00144"/>
    </source>
</evidence>
<accession>A0ABX1VDB4</accession>
<evidence type="ECO:0000313" key="3">
    <source>
        <dbReference type="Proteomes" id="UP000609651"/>
    </source>
</evidence>
<dbReference type="PANTHER" id="PTHR43283">
    <property type="entry name" value="BETA-LACTAMASE-RELATED"/>
    <property type="match status" value="1"/>
</dbReference>
<sequence length="372" mass="39304">MQWTDDPAEIGLDATRWARVRPLVNALCGDAAASICVGSGGMGLRPLASGSIRPNGPPATPETRFAVASLTKPLVATLALAAVERGELSLGDRVCDHLPAFVGGQKRRVRVLHLLSHTSGLPDLLADDRELRLSETPLDGFLERAIQAPLAFEPGRACRYSSLGFAVLWSVLTGDDPARAGRLLSERVFEPLQMTAASLGAAEPGGDATVGAVAEVRNPALRLVLLEDRIPIWNSAYWRALGAPWGGAISTAADLGRFCAAWATGGGPILSSAAVRTGTTNALRSMRHVPEEDRRCRPWGLGWRGIWPAHAAYFGDLLPAAAYGHWGATGCVMWVNPTEGTWAVILTALPQEPDGGICGRLSNAIVASFVAD</sequence>
<dbReference type="Pfam" id="PF00144">
    <property type="entry name" value="Beta-lactamase"/>
    <property type="match status" value="1"/>
</dbReference>
<dbReference type="RefSeq" id="WP_171186382.1">
    <property type="nucleotide sequence ID" value="NZ_WTPX01000054.1"/>
</dbReference>
<dbReference type="SUPFAM" id="SSF56601">
    <property type="entry name" value="beta-lactamase/transpeptidase-like"/>
    <property type="match status" value="1"/>
</dbReference>
<gene>
    <name evidence="2" type="ORF">LzC2_19810</name>
</gene>
<dbReference type="EMBL" id="WTPX01000054">
    <property type="protein sequence ID" value="NNJ25905.1"/>
    <property type="molecule type" value="Genomic_DNA"/>
</dbReference>
<reference evidence="2 3" key="1">
    <citation type="journal article" date="2020" name="Syst. Appl. Microbiol.">
        <title>Alienimonas chondri sp. nov., a novel planctomycete isolated from the biofilm of the red alga Chondrus crispus.</title>
        <authorList>
            <person name="Vitorino I."/>
            <person name="Albuquerque L."/>
            <person name="Wiegand S."/>
            <person name="Kallscheuer N."/>
            <person name="da Costa M.S."/>
            <person name="Lobo-da-Cunha A."/>
            <person name="Jogler C."/>
            <person name="Lage O.M."/>
        </authorList>
    </citation>
    <scope>NUCLEOTIDE SEQUENCE [LARGE SCALE GENOMIC DNA]</scope>
    <source>
        <strain evidence="2 3">LzC2</strain>
    </source>
</reference>
<proteinExistence type="predicted"/>
<evidence type="ECO:0000313" key="2">
    <source>
        <dbReference type="EMBL" id="NNJ25905.1"/>
    </source>
</evidence>
<protein>
    <recommendedName>
        <fullName evidence="1">Beta-lactamase-related domain-containing protein</fullName>
    </recommendedName>
</protein>